<sequence length="45" mass="5230">MTGKATDKIIFVAMYFIFKGRKIIVEINKKAIELIKNPPIFKEMT</sequence>
<evidence type="ECO:0000313" key="1">
    <source>
        <dbReference type="EMBL" id="MEQ2466343.1"/>
    </source>
</evidence>
<name>A0ABV1F190_9BACI</name>
<gene>
    <name evidence="1" type="ORF">WMO63_11765</name>
</gene>
<organism evidence="1 2">
    <name type="scientific">Niallia hominis</name>
    <dbReference type="NCBI Taxonomy" id="3133173"/>
    <lineage>
        <taxon>Bacteria</taxon>
        <taxon>Bacillati</taxon>
        <taxon>Bacillota</taxon>
        <taxon>Bacilli</taxon>
        <taxon>Bacillales</taxon>
        <taxon>Bacillaceae</taxon>
        <taxon>Niallia</taxon>
    </lineage>
</organism>
<protein>
    <submittedName>
        <fullName evidence="1">Uncharacterized protein</fullName>
    </submittedName>
</protein>
<dbReference type="EMBL" id="JBBMFN010000025">
    <property type="protein sequence ID" value="MEQ2466343.1"/>
    <property type="molecule type" value="Genomic_DNA"/>
</dbReference>
<reference evidence="1 2" key="1">
    <citation type="submission" date="2024-03" db="EMBL/GenBank/DDBJ databases">
        <title>Human intestinal bacterial collection.</title>
        <authorList>
            <person name="Pauvert C."/>
            <person name="Hitch T.C.A."/>
            <person name="Clavel T."/>
        </authorList>
    </citation>
    <scope>NUCLEOTIDE SEQUENCE [LARGE SCALE GENOMIC DNA]</scope>
    <source>
        <strain evidence="1 2">CLA-SR-H024</strain>
    </source>
</reference>
<evidence type="ECO:0000313" key="2">
    <source>
        <dbReference type="Proteomes" id="UP001465426"/>
    </source>
</evidence>
<keyword evidence="2" id="KW-1185">Reference proteome</keyword>
<comment type="caution">
    <text evidence="1">The sequence shown here is derived from an EMBL/GenBank/DDBJ whole genome shotgun (WGS) entry which is preliminary data.</text>
</comment>
<dbReference type="Proteomes" id="UP001465426">
    <property type="component" value="Unassembled WGS sequence"/>
</dbReference>
<accession>A0ABV1F190</accession>
<proteinExistence type="predicted"/>